<accession>A0A395IUX0</accession>
<name>A0A395IUX0_9HELO</name>
<feature type="compositionally biased region" description="Basic residues" evidence="1">
    <location>
        <begin position="47"/>
        <end position="63"/>
    </location>
</feature>
<organism evidence="2 3">
    <name type="scientific">Monilinia fructigena</name>
    <dbReference type="NCBI Taxonomy" id="38457"/>
    <lineage>
        <taxon>Eukaryota</taxon>
        <taxon>Fungi</taxon>
        <taxon>Dikarya</taxon>
        <taxon>Ascomycota</taxon>
        <taxon>Pezizomycotina</taxon>
        <taxon>Leotiomycetes</taxon>
        <taxon>Helotiales</taxon>
        <taxon>Sclerotiniaceae</taxon>
        <taxon>Monilinia</taxon>
    </lineage>
</organism>
<protein>
    <submittedName>
        <fullName evidence="2">Uncharacterized protein</fullName>
    </submittedName>
</protein>
<proteinExistence type="predicted"/>
<feature type="region of interest" description="Disordered" evidence="1">
    <location>
        <begin position="44"/>
        <end position="88"/>
    </location>
</feature>
<sequence length="175" mass="18098">MVLRMASLPGLCSGRADPQAFGGGWRAAGGLYWVVPHGQHRDAAHGAKIHGGRGIRRGRRHATPRASLGGRGSESGKPAGAAGEGGDPAAGGPLAAAVGVSVSEWGEAGAWNAYYAFAEVEFLPQDWDIVNLFVSGRAGWGGGGFGRKEKELKGEDFEIVAGLEFEGGGKKKTMR</sequence>
<dbReference type="AlphaFoldDB" id="A0A395IUX0"/>
<evidence type="ECO:0000313" key="3">
    <source>
        <dbReference type="Proteomes" id="UP000249056"/>
    </source>
</evidence>
<comment type="caution">
    <text evidence="2">The sequence shown here is derived from an EMBL/GenBank/DDBJ whole genome shotgun (WGS) entry which is preliminary data.</text>
</comment>
<dbReference type="Proteomes" id="UP000249056">
    <property type="component" value="Unassembled WGS sequence"/>
</dbReference>
<evidence type="ECO:0000256" key="1">
    <source>
        <dbReference type="SAM" id="MobiDB-lite"/>
    </source>
</evidence>
<keyword evidence="3" id="KW-1185">Reference proteome</keyword>
<reference evidence="2 3" key="1">
    <citation type="submission" date="2018-06" db="EMBL/GenBank/DDBJ databases">
        <title>Genome Sequence of the Brown Rot Fungal Pathogen Monilinia fructigena.</title>
        <authorList>
            <person name="Landi L."/>
            <person name="De Miccolis Angelini R.M."/>
            <person name="Pollastro S."/>
            <person name="Abate D."/>
            <person name="Faretra F."/>
            <person name="Romanazzi G."/>
        </authorList>
    </citation>
    <scope>NUCLEOTIDE SEQUENCE [LARGE SCALE GENOMIC DNA]</scope>
    <source>
        <strain evidence="2 3">Mfrg269</strain>
    </source>
</reference>
<gene>
    <name evidence="2" type="ORF">DID88_003697</name>
</gene>
<dbReference type="EMBL" id="QKRW01000018">
    <property type="protein sequence ID" value="RAL63654.1"/>
    <property type="molecule type" value="Genomic_DNA"/>
</dbReference>
<dbReference type="OrthoDB" id="10260017at2759"/>
<evidence type="ECO:0000313" key="2">
    <source>
        <dbReference type="EMBL" id="RAL63654.1"/>
    </source>
</evidence>